<dbReference type="EMBL" id="JAKNCJ010000001">
    <property type="protein sequence ID" value="MCL6421864.1"/>
    <property type="molecule type" value="Genomic_DNA"/>
</dbReference>
<feature type="compositionally biased region" description="Pro residues" evidence="1">
    <location>
        <begin position="120"/>
        <end position="131"/>
    </location>
</feature>
<reference evidence="2" key="1">
    <citation type="submission" date="2022-02" db="EMBL/GenBank/DDBJ databases">
        <authorList>
            <person name="Lee M."/>
            <person name="Kim S.-J."/>
            <person name="Jung M.-Y."/>
        </authorList>
    </citation>
    <scope>NUCLEOTIDE SEQUENCE</scope>
    <source>
        <strain evidence="2">JHP9</strain>
    </source>
</reference>
<feature type="region of interest" description="Disordered" evidence="1">
    <location>
        <begin position="35"/>
        <end position="136"/>
    </location>
</feature>
<organism evidence="2 3">
    <name type="scientific">Brachybacterium equifaecis</name>
    <dbReference type="NCBI Taxonomy" id="2910770"/>
    <lineage>
        <taxon>Bacteria</taxon>
        <taxon>Bacillati</taxon>
        <taxon>Actinomycetota</taxon>
        <taxon>Actinomycetes</taxon>
        <taxon>Micrococcales</taxon>
        <taxon>Dermabacteraceae</taxon>
        <taxon>Brachybacterium</taxon>
    </lineage>
</organism>
<evidence type="ECO:0000313" key="3">
    <source>
        <dbReference type="Proteomes" id="UP001203761"/>
    </source>
</evidence>
<name>A0ABT0QXX8_9MICO</name>
<proteinExistence type="predicted"/>
<feature type="region of interest" description="Disordered" evidence="1">
    <location>
        <begin position="172"/>
        <end position="194"/>
    </location>
</feature>
<keyword evidence="3" id="KW-1185">Reference proteome</keyword>
<feature type="compositionally biased region" description="Basic and acidic residues" evidence="1">
    <location>
        <begin position="67"/>
        <end position="76"/>
    </location>
</feature>
<protein>
    <submittedName>
        <fullName evidence="2">Uncharacterized protein</fullName>
    </submittedName>
</protein>
<dbReference type="Proteomes" id="UP001203761">
    <property type="component" value="Unassembled WGS sequence"/>
</dbReference>
<sequence length="400" mass="41269">MTMFMGADTDQLESFAAQLLADAAQADALGEAAERAKGVEWEGPDADDFRSRLGEVAQRSGQCAEQCRARAQELRRQAAQQDEASAADGAGWFRGTGGPGTGGPGSGWSGTGTAGRGEHPAPPGLQPPPFGSPQSPYIGIPVHPLPLPAPLPALPPDLASRPYFGPMISPDPTHSPFPWPQPGAAAPEHAPAEHLETARTLRHAALSPVPLVSLLQDGVDAHARSGEMIDDAEGWAQERGLGDAAAPLAGTARMLHGAGGFAFGTHSVGATVLEQTDALIASRLTTAEDLLDAAVAGDGAAGIRALEDGAARDSAAVVRGLTATAAPALTDSLARVSEGAADAVRPFAPSEVTDALNRSSEELDRATETWEEAHRAVTDAEGLLEVRREHVPMPWDAPRG</sequence>
<gene>
    <name evidence="2" type="ORF">Bequi_00440</name>
</gene>
<evidence type="ECO:0000256" key="1">
    <source>
        <dbReference type="SAM" id="MobiDB-lite"/>
    </source>
</evidence>
<feature type="compositionally biased region" description="Low complexity" evidence="1">
    <location>
        <begin position="77"/>
        <end position="91"/>
    </location>
</feature>
<accession>A0ABT0QXX8</accession>
<feature type="compositionally biased region" description="Gly residues" evidence="1">
    <location>
        <begin position="92"/>
        <end position="115"/>
    </location>
</feature>
<comment type="caution">
    <text evidence="2">The sequence shown here is derived from an EMBL/GenBank/DDBJ whole genome shotgun (WGS) entry which is preliminary data.</text>
</comment>
<dbReference type="RefSeq" id="WP_249736026.1">
    <property type="nucleotide sequence ID" value="NZ_JAKNCJ010000001.1"/>
</dbReference>
<evidence type="ECO:0000313" key="2">
    <source>
        <dbReference type="EMBL" id="MCL6421864.1"/>
    </source>
</evidence>